<accession>A0AAV3YGI4</accession>
<comment type="caution">
    <text evidence="2">The sequence shown here is derived from an EMBL/GenBank/DDBJ whole genome shotgun (WGS) entry which is preliminary data.</text>
</comment>
<proteinExistence type="predicted"/>
<name>A0AAV3YGI4_9GAST</name>
<dbReference type="AlphaFoldDB" id="A0AAV3YGI4"/>
<dbReference type="Proteomes" id="UP000735302">
    <property type="component" value="Unassembled WGS sequence"/>
</dbReference>
<feature type="region of interest" description="Disordered" evidence="1">
    <location>
        <begin position="124"/>
        <end position="154"/>
    </location>
</feature>
<gene>
    <name evidence="2" type="ORF">PoB_001292600</name>
</gene>
<feature type="region of interest" description="Disordered" evidence="1">
    <location>
        <begin position="1"/>
        <end position="55"/>
    </location>
</feature>
<evidence type="ECO:0000313" key="2">
    <source>
        <dbReference type="EMBL" id="GFN86420.1"/>
    </source>
</evidence>
<reference evidence="2 3" key="1">
    <citation type="journal article" date="2021" name="Elife">
        <title>Chloroplast acquisition without the gene transfer in kleptoplastic sea slugs, Plakobranchus ocellatus.</title>
        <authorList>
            <person name="Maeda T."/>
            <person name="Takahashi S."/>
            <person name="Yoshida T."/>
            <person name="Shimamura S."/>
            <person name="Takaki Y."/>
            <person name="Nagai Y."/>
            <person name="Toyoda A."/>
            <person name="Suzuki Y."/>
            <person name="Arimoto A."/>
            <person name="Ishii H."/>
            <person name="Satoh N."/>
            <person name="Nishiyama T."/>
            <person name="Hasebe M."/>
            <person name="Maruyama T."/>
            <person name="Minagawa J."/>
            <person name="Obokata J."/>
            <person name="Shigenobu S."/>
        </authorList>
    </citation>
    <scope>NUCLEOTIDE SEQUENCE [LARGE SCALE GENOMIC DNA]</scope>
</reference>
<evidence type="ECO:0000313" key="3">
    <source>
        <dbReference type="Proteomes" id="UP000735302"/>
    </source>
</evidence>
<organism evidence="2 3">
    <name type="scientific">Plakobranchus ocellatus</name>
    <dbReference type="NCBI Taxonomy" id="259542"/>
    <lineage>
        <taxon>Eukaryota</taxon>
        <taxon>Metazoa</taxon>
        <taxon>Spiralia</taxon>
        <taxon>Lophotrochozoa</taxon>
        <taxon>Mollusca</taxon>
        <taxon>Gastropoda</taxon>
        <taxon>Heterobranchia</taxon>
        <taxon>Euthyneura</taxon>
        <taxon>Panpulmonata</taxon>
        <taxon>Sacoglossa</taxon>
        <taxon>Placobranchoidea</taxon>
        <taxon>Plakobranchidae</taxon>
        <taxon>Plakobranchus</taxon>
    </lineage>
</organism>
<dbReference type="EMBL" id="BLXT01001518">
    <property type="protein sequence ID" value="GFN86420.1"/>
    <property type="molecule type" value="Genomic_DNA"/>
</dbReference>
<keyword evidence="3" id="KW-1185">Reference proteome</keyword>
<evidence type="ECO:0000256" key="1">
    <source>
        <dbReference type="SAM" id="MobiDB-lite"/>
    </source>
</evidence>
<sequence length="154" mass="17081">MRGEEVAPTAAPTVQPSRARKRTYIESTADTASIIEDPTEDDDGPSCTLMSNSKPKRDQSFKTILTFLKKAIYEFKIEGAAEQSEQFYYSYNKRISKATRRSTPFVKWFGRPNCSATAAYLDGIDERTDPPTSTASLSVPEVATQGTPTKDKPK</sequence>
<protein>
    <submittedName>
        <fullName evidence="2">Uncharacterized protein</fullName>
    </submittedName>
</protein>